<organism evidence="8">
    <name type="scientific">Chromera velia CCMP2878</name>
    <dbReference type="NCBI Taxonomy" id="1169474"/>
    <lineage>
        <taxon>Eukaryota</taxon>
        <taxon>Sar</taxon>
        <taxon>Alveolata</taxon>
        <taxon>Colpodellida</taxon>
        <taxon>Chromeraceae</taxon>
        <taxon>Chromera</taxon>
    </lineage>
</organism>
<feature type="region of interest" description="Disordered" evidence="6">
    <location>
        <begin position="1"/>
        <end position="65"/>
    </location>
</feature>
<dbReference type="InterPro" id="IPR011701">
    <property type="entry name" value="MFS"/>
</dbReference>
<protein>
    <submittedName>
        <fullName evidence="8">Uncharacterized protein</fullName>
    </submittedName>
</protein>
<feature type="compositionally biased region" description="Basic and acidic residues" evidence="6">
    <location>
        <begin position="359"/>
        <end position="376"/>
    </location>
</feature>
<feature type="transmembrane region" description="Helical" evidence="7">
    <location>
        <begin position="76"/>
        <end position="105"/>
    </location>
</feature>
<evidence type="ECO:0000256" key="5">
    <source>
        <dbReference type="ARBA" id="ARBA00023136"/>
    </source>
</evidence>
<feature type="region of interest" description="Disordered" evidence="6">
    <location>
        <begin position="450"/>
        <end position="483"/>
    </location>
</feature>
<dbReference type="InterPro" id="IPR036259">
    <property type="entry name" value="MFS_trans_sf"/>
</dbReference>
<feature type="transmembrane region" description="Helical" evidence="7">
    <location>
        <begin position="156"/>
        <end position="173"/>
    </location>
</feature>
<feature type="transmembrane region" description="Helical" evidence="7">
    <location>
        <begin position="185"/>
        <end position="204"/>
    </location>
</feature>
<dbReference type="AlphaFoldDB" id="A0A0G4G4T4"/>
<feature type="transmembrane region" description="Helical" evidence="7">
    <location>
        <begin position="225"/>
        <end position="242"/>
    </location>
</feature>
<accession>A0A0G4G4T4</accession>
<feature type="transmembrane region" description="Helical" evidence="7">
    <location>
        <begin position="282"/>
        <end position="304"/>
    </location>
</feature>
<evidence type="ECO:0000256" key="3">
    <source>
        <dbReference type="ARBA" id="ARBA00022692"/>
    </source>
</evidence>
<keyword evidence="4 7" id="KW-1133">Transmembrane helix</keyword>
<reference evidence="8" key="1">
    <citation type="submission" date="2014-11" db="EMBL/GenBank/DDBJ databases">
        <authorList>
            <person name="Otto D Thomas"/>
            <person name="Naeem Raeece"/>
        </authorList>
    </citation>
    <scope>NUCLEOTIDE SEQUENCE</scope>
</reference>
<feature type="transmembrane region" description="Helical" evidence="7">
    <location>
        <begin position="756"/>
        <end position="778"/>
    </location>
</feature>
<sequence>MYISPSPDLRERFLPLPSVEGEGGRDRGSREERRESEEATRRSPSPPASLPQQTRTGGEGGKKEDERRFLLPPKLFFRNVFVLTYVVLFCIEGARGIFIGTVYSFARYLEAVDGKNIWRLAQIVSLSTSLFSLGRISSSTWLGSLSDRSGALERRVHVWCSWLAVLSCLAYILSVDFHSVELFLFSRYILGFSTGCLSSVRAHLARITSFQQRTKYLAVHGMTQYGALAIAPFFALGAAWLASSEAGSALSVCGPVATLKEKTGGGECSWAAVVVAWVFNGFTAPGVILICFNLVNVVLFLTVFTPVSAETLAEGDGETARGPSGILAVGDADRCGESPVSPAEGSLTETATEAPLAGEGERDRETESRGTGRKREICLSETMTMPSPASQTRLAMMSSRDGGGVSVTTSRTASRVQSMSHLPEIESLSTSGASFSFGAFRNADFSPCLSEGKQKEGKTEGDTPGLSLSPCFERQTQRTPSRSLSPVMRVMSEIGEVSVPMERESLSVSPFGFSSSGLDEQPKGSLEEGGGDLAKEGSRLSPCRPRGETIDATPQDLRRGLAACVNEDSGESSFSFALQSRSQPYYLRLLRRNAPFELSSLSLTRAVLSGRANSLDEDFDLAEFQGTNPTFEREGGREKKDEGGDLEGGDGAGNREGVFSEETERRERERKEELMRKWDKIVSRGVGLYMFLNFSARGAVALIEAAGTAMIARMWRVEDHMQQVMVTSLLFGAMGVAGMVTFLVTIWAARKVHEAVLLLCAFLVFGVGAGIVGMASSAGGGAEGAQVVVGLTLIWTLAFPVKNTTLLSSLTKLAGKKAKKRFGSLMGWVGTFGSLGRVLVPLVYLVADERRTFGISVGSCLLCSVLLGAFMWTLLSFKQTHAKDLHGEI</sequence>
<keyword evidence="3 7" id="KW-0812">Transmembrane</keyword>
<evidence type="ECO:0000313" key="8">
    <source>
        <dbReference type="EMBL" id="CEM23428.1"/>
    </source>
</evidence>
<feature type="region of interest" description="Disordered" evidence="6">
    <location>
        <begin position="623"/>
        <end position="666"/>
    </location>
</feature>
<feature type="region of interest" description="Disordered" evidence="6">
    <location>
        <begin position="512"/>
        <end position="551"/>
    </location>
</feature>
<feature type="compositionally biased region" description="Basic and acidic residues" evidence="6">
    <location>
        <begin position="22"/>
        <end position="41"/>
    </location>
</feature>
<evidence type="ECO:0000256" key="4">
    <source>
        <dbReference type="ARBA" id="ARBA00022989"/>
    </source>
</evidence>
<dbReference type="PANTHER" id="PTHR23510:SF3">
    <property type="entry name" value="MAJOR FACILITATOR SUPERFAMILY DOMAIN-CONTAINING PROTEIN 8"/>
    <property type="match status" value="1"/>
</dbReference>
<feature type="transmembrane region" description="Helical" evidence="7">
    <location>
        <begin position="724"/>
        <end position="749"/>
    </location>
</feature>
<dbReference type="VEuPathDB" id="CryptoDB:Cvel_20261"/>
<comment type="subcellular location">
    <subcellularLocation>
        <location evidence="1">Endomembrane system</location>
        <topology evidence="1">Multi-pass membrane protein</topology>
    </subcellularLocation>
</comment>
<feature type="transmembrane region" description="Helical" evidence="7">
    <location>
        <begin position="784"/>
        <end position="801"/>
    </location>
</feature>
<feature type="compositionally biased region" description="Basic and acidic residues" evidence="6">
    <location>
        <begin position="631"/>
        <end position="643"/>
    </location>
</feature>
<feature type="region of interest" description="Disordered" evidence="6">
    <location>
        <begin position="313"/>
        <end position="376"/>
    </location>
</feature>
<dbReference type="SUPFAM" id="SSF103473">
    <property type="entry name" value="MFS general substrate transporter"/>
    <property type="match status" value="2"/>
</dbReference>
<dbReference type="EMBL" id="CDMZ01000891">
    <property type="protein sequence ID" value="CEM23428.1"/>
    <property type="molecule type" value="Genomic_DNA"/>
</dbReference>
<evidence type="ECO:0000256" key="1">
    <source>
        <dbReference type="ARBA" id="ARBA00004127"/>
    </source>
</evidence>
<dbReference type="InterPro" id="IPR051068">
    <property type="entry name" value="MFS_Domain-Containing_Protein"/>
</dbReference>
<feature type="compositionally biased region" description="Basic and acidic residues" evidence="6">
    <location>
        <begin position="452"/>
        <end position="461"/>
    </location>
</feature>
<evidence type="ECO:0000256" key="6">
    <source>
        <dbReference type="SAM" id="MobiDB-lite"/>
    </source>
</evidence>
<dbReference type="PANTHER" id="PTHR23510">
    <property type="entry name" value="INNER MEMBRANE TRANSPORT PROTEIN YAJR"/>
    <property type="match status" value="1"/>
</dbReference>
<name>A0A0G4G4T4_9ALVE</name>
<dbReference type="Pfam" id="PF07690">
    <property type="entry name" value="MFS_1"/>
    <property type="match status" value="1"/>
</dbReference>
<evidence type="ECO:0000256" key="7">
    <source>
        <dbReference type="SAM" id="Phobius"/>
    </source>
</evidence>
<dbReference type="GO" id="GO:0022857">
    <property type="term" value="F:transmembrane transporter activity"/>
    <property type="evidence" value="ECO:0007669"/>
    <property type="project" value="InterPro"/>
</dbReference>
<feature type="transmembrane region" description="Helical" evidence="7">
    <location>
        <begin position="853"/>
        <end position="875"/>
    </location>
</feature>
<feature type="transmembrane region" description="Helical" evidence="7">
    <location>
        <begin position="822"/>
        <end position="847"/>
    </location>
</feature>
<keyword evidence="5 7" id="KW-0472">Membrane</keyword>
<keyword evidence="2" id="KW-0813">Transport</keyword>
<evidence type="ECO:0000256" key="2">
    <source>
        <dbReference type="ARBA" id="ARBA00022448"/>
    </source>
</evidence>
<proteinExistence type="predicted"/>
<gene>
    <name evidence="8" type="ORF">Cvel_20261</name>
</gene>
<dbReference type="Gene3D" id="1.20.1250.20">
    <property type="entry name" value="MFS general substrate transporter like domains"/>
    <property type="match status" value="2"/>
</dbReference>
<dbReference type="GO" id="GO:0012505">
    <property type="term" value="C:endomembrane system"/>
    <property type="evidence" value="ECO:0007669"/>
    <property type="project" value="UniProtKB-SubCell"/>
</dbReference>
<feature type="transmembrane region" description="Helical" evidence="7">
    <location>
        <begin position="686"/>
        <end position="712"/>
    </location>
</feature>